<organism evidence="2 3">
    <name type="scientific">Exophiala bonariae</name>
    <dbReference type="NCBI Taxonomy" id="1690606"/>
    <lineage>
        <taxon>Eukaryota</taxon>
        <taxon>Fungi</taxon>
        <taxon>Dikarya</taxon>
        <taxon>Ascomycota</taxon>
        <taxon>Pezizomycotina</taxon>
        <taxon>Eurotiomycetes</taxon>
        <taxon>Chaetothyriomycetidae</taxon>
        <taxon>Chaetothyriales</taxon>
        <taxon>Herpotrichiellaceae</taxon>
        <taxon>Exophiala</taxon>
    </lineage>
</organism>
<feature type="compositionally biased region" description="Basic residues" evidence="1">
    <location>
        <begin position="37"/>
        <end position="46"/>
    </location>
</feature>
<dbReference type="PANTHER" id="PTHR37540:SF10">
    <property type="entry name" value="SIGMA-70 REGION 2 FAMILY PROTEIN"/>
    <property type="match status" value="1"/>
</dbReference>
<dbReference type="GeneID" id="89969733"/>
<dbReference type="AlphaFoldDB" id="A0AAV9ND02"/>
<evidence type="ECO:0008006" key="4">
    <source>
        <dbReference type="Google" id="ProtNLM"/>
    </source>
</evidence>
<comment type="caution">
    <text evidence="2">The sequence shown here is derived from an EMBL/GenBank/DDBJ whole genome shotgun (WGS) entry which is preliminary data.</text>
</comment>
<evidence type="ECO:0000256" key="1">
    <source>
        <dbReference type="SAM" id="MobiDB-lite"/>
    </source>
</evidence>
<feature type="compositionally biased region" description="Polar residues" evidence="1">
    <location>
        <begin position="19"/>
        <end position="33"/>
    </location>
</feature>
<feature type="region of interest" description="Disordered" evidence="1">
    <location>
        <begin position="80"/>
        <end position="99"/>
    </location>
</feature>
<evidence type="ECO:0000313" key="3">
    <source>
        <dbReference type="Proteomes" id="UP001358417"/>
    </source>
</evidence>
<protein>
    <recommendedName>
        <fullName evidence="4">Transcription factor domain-containing protein</fullName>
    </recommendedName>
</protein>
<feature type="compositionally biased region" description="Basic and acidic residues" evidence="1">
    <location>
        <begin position="47"/>
        <end position="59"/>
    </location>
</feature>
<feature type="region of interest" description="Disordered" evidence="1">
    <location>
        <begin position="1"/>
        <end position="72"/>
    </location>
</feature>
<feature type="compositionally biased region" description="Polar residues" evidence="1">
    <location>
        <begin position="1"/>
        <end position="10"/>
    </location>
</feature>
<sequence>MSSGSKTATPKQDFLWVNHDSNNLKPQPENRQQIFKHVQRRYRPWKRGQEAKALRESAKVPRSTWSTSKSRDAIEKEAEKNKKALVHAPSSPKTLVGKGNSDPFSTFAVPITAEANKFLTFYRDYFIPAAYFQIRYKTRAALANENWQDQVTGLHDSGTGYATLAFHSAAAVKYNPTMRPMALKFMNESMTALREKIAKDSDKQEFPYIWHMTAIFAAEVTGANLQNALTHGKMLFDLQKQMFAKGKLDYRHLLYQMYLDSQLSTMFLHRTIFDVDSWALTFLAPVGKAAARHPHQIVCPDAIFDPSVDTEELQQWFRIRQEQLNYVFMRLEQKLTVVSPVVTTWRFARTCIFNGRMVHHYLNAEARLNRPGLQQEVKDHLYAQQYLALAALWHVRDPFMNPVLLGKPIYDGTAVLVALRRALELDRGSADRPFNMSSWDRYRNSRLWALYVGALAERAPNTFSAQVVRSLSWFNTNLAEQAAAMGIRTWSAAKVVFNGFLYHESMSAQGSDWFELLMASRAIALPLRDIV</sequence>
<gene>
    <name evidence="2" type="ORF">LTR84_001513</name>
</gene>
<keyword evidence="3" id="KW-1185">Reference proteome</keyword>
<dbReference type="RefSeq" id="XP_064707395.1">
    <property type="nucleotide sequence ID" value="XM_064845137.1"/>
</dbReference>
<reference evidence="2 3" key="1">
    <citation type="submission" date="2023-08" db="EMBL/GenBank/DDBJ databases">
        <title>Black Yeasts Isolated from many extreme environments.</title>
        <authorList>
            <person name="Coleine C."/>
            <person name="Stajich J.E."/>
            <person name="Selbmann L."/>
        </authorList>
    </citation>
    <scope>NUCLEOTIDE SEQUENCE [LARGE SCALE GENOMIC DNA]</scope>
    <source>
        <strain evidence="2 3">CCFEE 5792</strain>
    </source>
</reference>
<proteinExistence type="predicted"/>
<accession>A0AAV9ND02</accession>
<dbReference type="PANTHER" id="PTHR37540">
    <property type="entry name" value="TRANSCRIPTION FACTOR (ACR-2), PUTATIVE-RELATED-RELATED"/>
    <property type="match status" value="1"/>
</dbReference>
<name>A0AAV9ND02_9EURO</name>
<evidence type="ECO:0000313" key="2">
    <source>
        <dbReference type="EMBL" id="KAK5054622.1"/>
    </source>
</evidence>
<dbReference type="Proteomes" id="UP001358417">
    <property type="component" value="Unassembled WGS sequence"/>
</dbReference>
<dbReference type="EMBL" id="JAVRRD010000010">
    <property type="protein sequence ID" value="KAK5054622.1"/>
    <property type="molecule type" value="Genomic_DNA"/>
</dbReference>